<protein>
    <recommendedName>
        <fullName evidence="4">General stress protein</fullName>
    </recommendedName>
</protein>
<dbReference type="InterPro" id="IPR024623">
    <property type="entry name" value="YtxH"/>
</dbReference>
<keyword evidence="1" id="KW-0812">Transmembrane</keyword>
<dbReference type="Pfam" id="PF12732">
    <property type="entry name" value="YtxH"/>
    <property type="match status" value="1"/>
</dbReference>
<dbReference type="Proteomes" id="UP000034799">
    <property type="component" value="Unassembled WGS sequence"/>
</dbReference>
<evidence type="ECO:0000256" key="1">
    <source>
        <dbReference type="SAM" id="Phobius"/>
    </source>
</evidence>
<comment type="caution">
    <text evidence="2">The sequence shown here is derived from an EMBL/GenBank/DDBJ whole genome shotgun (WGS) entry which is preliminary data.</text>
</comment>
<dbReference type="AlphaFoldDB" id="A0A0G0QWN6"/>
<dbReference type="InterPro" id="IPR052928">
    <property type="entry name" value="Desiccation-related_membrane"/>
</dbReference>
<dbReference type="PANTHER" id="PTHR35792:SF1">
    <property type="entry name" value="SLL0268 PROTEIN"/>
    <property type="match status" value="1"/>
</dbReference>
<feature type="transmembrane region" description="Helical" evidence="1">
    <location>
        <begin position="6"/>
        <end position="26"/>
    </location>
</feature>
<reference evidence="2 3" key="1">
    <citation type="journal article" date="2015" name="Nature">
        <title>rRNA introns, odd ribosomes, and small enigmatic genomes across a large radiation of phyla.</title>
        <authorList>
            <person name="Brown C.T."/>
            <person name="Hug L.A."/>
            <person name="Thomas B.C."/>
            <person name="Sharon I."/>
            <person name="Castelle C.J."/>
            <person name="Singh A."/>
            <person name="Wilkins M.J."/>
            <person name="Williams K.H."/>
            <person name="Banfield J.F."/>
        </authorList>
    </citation>
    <scope>NUCLEOTIDE SEQUENCE [LARGE SCALE GENOMIC DNA]</scope>
</reference>
<evidence type="ECO:0000313" key="3">
    <source>
        <dbReference type="Proteomes" id="UP000034799"/>
    </source>
</evidence>
<keyword evidence="1" id="KW-1133">Transmembrane helix</keyword>
<dbReference type="EMBL" id="LBWK01000001">
    <property type="protein sequence ID" value="KKR06057.1"/>
    <property type="molecule type" value="Genomic_DNA"/>
</dbReference>
<evidence type="ECO:0000313" key="2">
    <source>
        <dbReference type="EMBL" id="KKR06057.1"/>
    </source>
</evidence>
<accession>A0A0G0QWN6</accession>
<name>A0A0G0QWN6_9BACT</name>
<proteinExistence type="predicted"/>
<sequence length="130" mass="14376">MDKAGSFIKGLIFGAVVGTVAGVLLAPKAGKETREDLLKLAKKVKDQTYDYFEDARDLVTQKVEALKAAGKKIDEQKYFSIIGEVIDEFKNDKSLTLDAAKRLGAQLRRDWKKVQLAMSPEVKSTAKISK</sequence>
<dbReference type="PANTHER" id="PTHR35792">
    <property type="entry name" value="GENERAL STRESS PROTEIN"/>
    <property type="match status" value="1"/>
</dbReference>
<keyword evidence="1" id="KW-0472">Membrane</keyword>
<organism evidence="2 3">
    <name type="scientific">candidate division WS6 bacterium GW2011_GWF2_39_15</name>
    <dbReference type="NCBI Taxonomy" id="1619100"/>
    <lineage>
        <taxon>Bacteria</taxon>
        <taxon>Candidatus Dojkabacteria</taxon>
    </lineage>
</organism>
<dbReference type="STRING" id="1619100.UT34_C0001G0097"/>
<gene>
    <name evidence="2" type="ORF">UT34_C0001G0097</name>
</gene>
<evidence type="ECO:0008006" key="4">
    <source>
        <dbReference type="Google" id="ProtNLM"/>
    </source>
</evidence>